<gene>
    <name evidence="10" type="ORF">GCM10007927_10460</name>
</gene>
<sequence length="825" mass="87578">MRTVYGTLGDDRLFGFNDEDVRFFGFSGDDTLFGGNGNDTLNGGQGTDRVQYTTWFQGNPYFINGVSVDLAAGRTTAVLQESSLAHVLIGIENVAGSNFNDTLSGDGQNNTLQGRDGDDTLNGGAGDDQLFGGRGNDFIYGGAGNDELFAMQGNDTIDGGEGRDEVSFGALSSGSPVFVEGVSVELAARLANAQIDGQQFTYSLENVENLEGSEFDDMLRGDENDNEIRGRRGNDTLFGQGGDDWLFGGLGDDLLYGDAGDDALYATKGDDTLNGGDGRDEASFRTSTGSGPIFVEGVTVDLGSRQAVAQIEGQTYRYTLESIETLEGSRFADALTGDEGDNELQGREGDDTLIGGDGNDTLFGGLGNDSVLGGDGNDSLYATEGNETLDGGEGRDWVMFNTARGDNRTFVNGVEADLSIASASAQVGEDTFTYTLVEIEGFQGTRANDSITGSGANNLLSGLDGDDILNGLAGNDTLSPSIGNDSIDGGAGEDLLSFAFGAFDSGLEIDIANKEARGTAAGQGFVQSFSNIERIIGTVFDDVIISSSGNDQFLGNLGNDIAVYDGASDRFSIQLDFTEDTVRIVDRSGAEGTDTGGINILRFTNRDWTLTADGDREVARTDLDPSEYISLVELYIAYFNRAPDAEGLYFWTCAFINGSSLDEVAEFFFDQPETRLIYGDTPDAAEFVTSVYQNVLGRGPDEEGRAFWIDSLMSGDVSEGQFIRIFLNGVRAEAPEGASTSFIAQQNVDQTYLENKTDVGLHFGAVLGMSNIERANNVMKLFDGSTESLTTAFSASDEYYQAALATDGSGEFLIQLVGLIDDIAA</sequence>
<dbReference type="PROSITE" id="PS00330">
    <property type="entry name" value="HEMOLYSIN_CALCIUM"/>
    <property type="match status" value="5"/>
</dbReference>
<dbReference type="InterPro" id="IPR003995">
    <property type="entry name" value="RTX_toxin_determinant-A"/>
</dbReference>
<proteinExistence type="predicted"/>
<dbReference type="EMBL" id="BSNL01000001">
    <property type="protein sequence ID" value="GLQ26243.1"/>
    <property type="molecule type" value="Genomic_DNA"/>
</dbReference>
<dbReference type="PANTHER" id="PTHR38340:SF1">
    <property type="entry name" value="S-LAYER PROTEIN"/>
    <property type="match status" value="1"/>
</dbReference>
<dbReference type="PRINTS" id="PR01488">
    <property type="entry name" value="RTXTOXINA"/>
</dbReference>
<dbReference type="PRINTS" id="PR00313">
    <property type="entry name" value="CABNDNGRPT"/>
</dbReference>
<evidence type="ECO:0000256" key="5">
    <source>
        <dbReference type="ARBA" id="ARBA00022737"/>
    </source>
</evidence>
<keyword evidence="6" id="KW-0843">Virulence</keyword>
<dbReference type="SUPFAM" id="SSF51120">
    <property type="entry name" value="beta-Roll"/>
    <property type="match status" value="5"/>
</dbReference>
<accession>A0ABQ5VGQ2</accession>
<evidence type="ECO:0000256" key="6">
    <source>
        <dbReference type="ARBA" id="ARBA00023026"/>
    </source>
</evidence>
<protein>
    <recommendedName>
        <fullName evidence="9">DUF4214 domain-containing protein</fullName>
    </recommendedName>
</protein>
<evidence type="ECO:0000313" key="10">
    <source>
        <dbReference type="EMBL" id="GLQ26243.1"/>
    </source>
</evidence>
<evidence type="ECO:0000256" key="2">
    <source>
        <dbReference type="ARBA" id="ARBA00004613"/>
    </source>
</evidence>
<dbReference type="InterPro" id="IPR018511">
    <property type="entry name" value="Hemolysin-typ_Ca-bd_CS"/>
</dbReference>
<keyword evidence="7" id="KW-0472">Membrane</keyword>
<keyword evidence="3" id="KW-0964">Secreted</keyword>
<keyword evidence="5" id="KW-0677">Repeat</keyword>
<evidence type="ECO:0000256" key="1">
    <source>
        <dbReference type="ARBA" id="ARBA00004370"/>
    </source>
</evidence>
<dbReference type="InterPro" id="IPR001343">
    <property type="entry name" value="Hemolysn_Ca-bd"/>
</dbReference>
<evidence type="ECO:0000256" key="3">
    <source>
        <dbReference type="ARBA" id="ARBA00022525"/>
    </source>
</evidence>
<comment type="caution">
    <text evidence="10">The sequence shown here is derived from an EMBL/GenBank/DDBJ whole genome shotgun (WGS) entry which is preliminary data.</text>
</comment>
<name>A0ABQ5VGQ2_9RHOB</name>
<dbReference type="InterPro" id="IPR050557">
    <property type="entry name" value="RTX_toxin/Mannuronan_C5-epim"/>
</dbReference>
<keyword evidence="11" id="KW-1185">Reference proteome</keyword>
<dbReference type="Gene3D" id="2.150.10.10">
    <property type="entry name" value="Serralysin-like metalloprotease, C-terminal"/>
    <property type="match status" value="7"/>
</dbReference>
<evidence type="ECO:0000256" key="8">
    <source>
        <dbReference type="SAM" id="MobiDB-lite"/>
    </source>
</evidence>
<dbReference type="Pfam" id="PF00353">
    <property type="entry name" value="HemolysinCabind"/>
    <property type="match status" value="9"/>
</dbReference>
<comment type="subcellular location">
    <subcellularLocation>
        <location evidence="1">Membrane</location>
    </subcellularLocation>
    <subcellularLocation>
        <location evidence="2">Secreted</location>
    </subcellularLocation>
</comment>
<organism evidence="10 11">
    <name type="scientific">Sulfitobacter pacificus</name>
    <dbReference type="NCBI Taxonomy" id="1499314"/>
    <lineage>
        <taxon>Bacteria</taxon>
        <taxon>Pseudomonadati</taxon>
        <taxon>Pseudomonadota</taxon>
        <taxon>Alphaproteobacteria</taxon>
        <taxon>Rhodobacterales</taxon>
        <taxon>Roseobacteraceae</taxon>
        <taxon>Sulfitobacter</taxon>
    </lineage>
</organism>
<evidence type="ECO:0000259" key="9">
    <source>
        <dbReference type="Pfam" id="PF13946"/>
    </source>
</evidence>
<dbReference type="Pfam" id="PF13946">
    <property type="entry name" value="DUF4214"/>
    <property type="match status" value="1"/>
</dbReference>
<reference evidence="10" key="2">
    <citation type="submission" date="2023-01" db="EMBL/GenBank/DDBJ databases">
        <title>Draft genome sequence of Sulfitobacter pacificus strain NBRC 109915.</title>
        <authorList>
            <person name="Sun Q."/>
            <person name="Mori K."/>
        </authorList>
    </citation>
    <scope>NUCLEOTIDE SEQUENCE</scope>
    <source>
        <strain evidence="10">NBRC 109915</strain>
    </source>
</reference>
<keyword evidence="4" id="KW-0800">Toxin</keyword>
<feature type="region of interest" description="Disordered" evidence="8">
    <location>
        <begin position="268"/>
        <end position="288"/>
    </location>
</feature>
<evidence type="ECO:0000256" key="7">
    <source>
        <dbReference type="ARBA" id="ARBA00023136"/>
    </source>
</evidence>
<dbReference type="InterPro" id="IPR025282">
    <property type="entry name" value="DUF4214"/>
</dbReference>
<feature type="domain" description="DUF4214" evidence="9">
    <location>
        <begin position="668"/>
        <end position="719"/>
    </location>
</feature>
<reference evidence="10" key="1">
    <citation type="journal article" date="2014" name="Int. J. Syst. Evol. Microbiol.">
        <title>Complete genome of a new Firmicutes species belonging to the dominant human colonic microbiota ('Ruminococcus bicirculans') reveals two chromosomes and a selective capacity to utilize plant glucans.</title>
        <authorList>
            <consortium name="NISC Comparative Sequencing Program"/>
            <person name="Wegmann U."/>
            <person name="Louis P."/>
            <person name="Goesmann A."/>
            <person name="Henrissat B."/>
            <person name="Duncan S.H."/>
            <person name="Flint H.J."/>
        </authorList>
    </citation>
    <scope>NUCLEOTIDE SEQUENCE</scope>
    <source>
        <strain evidence="10">NBRC 109915</strain>
    </source>
</reference>
<feature type="region of interest" description="Disordered" evidence="8">
    <location>
        <begin position="334"/>
        <end position="358"/>
    </location>
</feature>
<evidence type="ECO:0000256" key="4">
    <source>
        <dbReference type="ARBA" id="ARBA00022656"/>
    </source>
</evidence>
<dbReference type="PANTHER" id="PTHR38340">
    <property type="entry name" value="S-LAYER PROTEIN"/>
    <property type="match status" value="1"/>
</dbReference>
<dbReference type="RefSeq" id="WP_284371228.1">
    <property type="nucleotide sequence ID" value="NZ_BSNL01000001.1"/>
</dbReference>
<dbReference type="InterPro" id="IPR011049">
    <property type="entry name" value="Serralysin-like_metalloprot_C"/>
</dbReference>
<dbReference type="Proteomes" id="UP001161388">
    <property type="component" value="Unassembled WGS sequence"/>
</dbReference>
<evidence type="ECO:0000313" key="11">
    <source>
        <dbReference type="Proteomes" id="UP001161388"/>
    </source>
</evidence>